<dbReference type="SMART" id="SM00347">
    <property type="entry name" value="HTH_MARR"/>
    <property type="match status" value="1"/>
</dbReference>
<keyword evidence="2" id="KW-0238">DNA-binding</keyword>
<dbReference type="PROSITE" id="PS50995">
    <property type="entry name" value="HTH_MARR_2"/>
    <property type="match status" value="1"/>
</dbReference>
<dbReference type="InterPro" id="IPR000485">
    <property type="entry name" value="AsnC-type_HTH_dom"/>
</dbReference>
<dbReference type="GO" id="GO:0003700">
    <property type="term" value="F:DNA-binding transcription factor activity"/>
    <property type="evidence" value="ECO:0007669"/>
    <property type="project" value="InterPro"/>
</dbReference>
<dbReference type="PRINTS" id="PR00033">
    <property type="entry name" value="HTHASNC"/>
</dbReference>
<dbReference type="InterPro" id="IPR036390">
    <property type="entry name" value="WH_DNA-bd_sf"/>
</dbReference>
<feature type="domain" description="HTH marR-type" evidence="4">
    <location>
        <begin position="1"/>
        <end position="154"/>
    </location>
</feature>
<dbReference type="Proteomes" id="UP000824081">
    <property type="component" value="Unassembled WGS sequence"/>
</dbReference>
<proteinExistence type="predicted"/>
<name>A0A9D1MEM4_9FIRM</name>
<dbReference type="AlphaFoldDB" id="A0A9D1MEM4"/>
<protein>
    <submittedName>
        <fullName evidence="5">MarR family transcriptional regulator</fullName>
    </submittedName>
</protein>
<dbReference type="SUPFAM" id="SSF46785">
    <property type="entry name" value="Winged helix' DNA-binding domain"/>
    <property type="match status" value="1"/>
</dbReference>
<dbReference type="InterPro" id="IPR000835">
    <property type="entry name" value="HTH_MarR-typ"/>
</dbReference>
<keyword evidence="3" id="KW-0804">Transcription</keyword>
<dbReference type="PANTHER" id="PTHR42756:SF1">
    <property type="entry name" value="TRANSCRIPTIONAL REPRESSOR OF EMRAB OPERON"/>
    <property type="match status" value="1"/>
</dbReference>
<comment type="caution">
    <text evidence="5">The sequence shown here is derived from an EMBL/GenBank/DDBJ whole genome shotgun (WGS) entry which is preliminary data.</text>
</comment>
<dbReference type="EMBL" id="DVMZ01000053">
    <property type="protein sequence ID" value="HIU58846.1"/>
    <property type="molecule type" value="Genomic_DNA"/>
</dbReference>
<evidence type="ECO:0000259" key="4">
    <source>
        <dbReference type="PROSITE" id="PS50995"/>
    </source>
</evidence>
<gene>
    <name evidence="5" type="ORF">IAC57_01970</name>
</gene>
<organism evidence="5 6">
    <name type="scientific">Candidatus Scatosoma pullistercoris</name>
    <dbReference type="NCBI Taxonomy" id="2840934"/>
    <lineage>
        <taxon>Bacteria</taxon>
        <taxon>Bacillati</taxon>
        <taxon>Bacillota</taxon>
        <taxon>Clostridia</taxon>
        <taxon>Candidatus Scatosoma</taxon>
    </lineage>
</organism>
<keyword evidence="1" id="KW-0805">Transcription regulation</keyword>
<dbReference type="Pfam" id="PF12802">
    <property type="entry name" value="MarR_2"/>
    <property type="match status" value="1"/>
</dbReference>
<evidence type="ECO:0000313" key="6">
    <source>
        <dbReference type="Proteomes" id="UP000824081"/>
    </source>
</evidence>
<dbReference type="InterPro" id="IPR036388">
    <property type="entry name" value="WH-like_DNA-bd_sf"/>
</dbReference>
<accession>A0A9D1MEM4</accession>
<evidence type="ECO:0000256" key="2">
    <source>
        <dbReference type="ARBA" id="ARBA00023125"/>
    </source>
</evidence>
<dbReference type="Gene3D" id="1.10.10.10">
    <property type="entry name" value="Winged helix-like DNA-binding domain superfamily/Winged helix DNA-binding domain"/>
    <property type="match status" value="1"/>
</dbReference>
<evidence type="ECO:0000313" key="5">
    <source>
        <dbReference type="EMBL" id="HIU58846.1"/>
    </source>
</evidence>
<dbReference type="PANTHER" id="PTHR42756">
    <property type="entry name" value="TRANSCRIPTIONAL REGULATOR, MARR"/>
    <property type="match status" value="1"/>
</dbReference>
<evidence type="ECO:0000256" key="1">
    <source>
        <dbReference type="ARBA" id="ARBA00023015"/>
    </source>
</evidence>
<sequence length="161" mass="18442">MEENREIAEKVRQNDEERNEAYLGKIFTMLKKMEGVALTKARSHFNNSEMRLLGEILLADYSGKRIISTQLATRLGITRSAVSQMVNKLESQGIVKRVPDDVDRKIAYIELSDKALAYYSEEKKSCCEFVGKIAENMGEEKLDQLMQLSDLFIETVENLKK</sequence>
<dbReference type="GO" id="GO:0043565">
    <property type="term" value="F:sequence-specific DNA binding"/>
    <property type="evidence" value="ECO:0007669"/>
    <property type="project" value="InterPro"/>
</dbReference>
<reference evidence="5" key="2">
    <citation type="journal article" date="2021" name="PeerJ">
        <title>Extensive microbial diversity within the chicken gut microbiome revealed by metagenomics and culture.</title>
        <authorList>
            <person name="Gilroy R."/>
            <person name="Ravi A."/>
            <person name="Getino M."/>
            <person name="Pursley I."/>
            <person name="Horton D.L."/>
            <person name="Alikhan N.F."/>
            <person name="Baker D."/>
            <person name="Gharbi K."/>
            <person name="Hall N."/>
            <person name="Watson M."/>
            <person name="Adriaenssens E.M."/>
            <person name="Foster-Nyarko E."/>
            <person name="Jarju S."/>
            <person name="Secka A."/>
            <person name="Antonio M."/>
            <person name="Oren A."/>
            <person name="Chaudhuri R.R."/>
            <person name="La Ragione R."/>
            <person name="Hildebrand F."/>
            <person name="Pallen M.J."/>
        </authorList>
    </citation>
    <scope>NUCLEOTIDE SEQUENCE</scope>
    <source>
        <strain evidence="5">11687</strain>
    </source>
</reference>
<dbReference type="PRINTS" id="PR00598">
    <property type="entry name" value="HTHMARR"/>
</dbReference>
<reference evidence="5" key="1">
    <citation type="submission" date="2020-10" db="EMBL/GenBank/DDBJ databases">
        <authorList>
            <person name="Gilroy R."/>
        </authorList>
    </citation>
    <scope>NUCLEOTIDE SEQUENCE</scope>
    <source>
        <strain evidence="5">11687</strain>
    </source>
</reference>
<evidence type="ECO:0000256" key="3">
    <source>
        <dbReference type="ARBA" id="ARBA00023163"/>
    </source>
</evidence>